<protein>
    <recommendedName>
        <fullName evidence="5">HTH tetR-type domain-containing protein</fullName>
    </recommendedName>
</protein>
<organism evidence="6 7">
    <name type="scientific">Acidocella aminolytica 101 = DSM 11237</name>
    <dbReference type="NCBI Taxonomy" id="1120923"/>
    <lineage>
        <taxon>Bacteria</taxon>
        <taxon>Pseudomonadati</taxon>
        <taxon>Pseudomonadota</taxon>
        <taxon>Alphaproteobacteria</taxon>
        <taxon>Acetobacterales</taxon>
        <taxon>Acidocellaceae</taxon>
        <taxon>Acidocella</taxon>
    </lineage>
</organism>
<sequence>MPPKLHLDTKERLLRSAEELFVERGINAVSMREINRHAGQRNASSLHYHFVSRTKLVEALIDWRMPPVDARRLEMLERFEATPAAEKYRKLTEAIVLPLAETMFERNPPNRWIRLQARIYELDSFDFSAVFHGKGYNRGLLVVRQIQAELSPDLPQLVRDQRLMFAIRMSVYSLADWLRGVLRMQSMIIVDDLNIFLGNLLDVMQANLFAPITPFTLPPALWDGQGVPHTK</sequence>
<dbReference type="PROSITE" id="PS50977">
    <property type="entry name" value="HTH_TETR_2"/>
    <property type="match status" value="1"/>
</dbReference>
<comment type="caution">
    <text evidence="4">Lacks conserved residue(s) required for the propagation of feature annotation.</text>
</comment>
<feature type="domain" description="HTH tetR-type" evidence="5">
    <location>
        <begin position="7"/>
        <end position="68"/>
    </location>
</feature>
<evidence type="ECO:0000313" key="6">
    <source>
        <dbReference type="EMBL" id="GAN79172.1"/>
    </source>
</evidence>
<gene>
    <name evidence="6" type="ORF">Aam_017_077</name>
</gene>
<keyword evidence="1" id="KW-0805">Transcription regulation</keyword>
<proteinExistence type="predicted"/>
<accession>A0A0D6PBZ5</accession>
<dbReference type="GO" id="GO:0000976">
    <property type="term" value="F:transcription cis-regulatory region binding"/>
    <property type="evidence" value="ECO:0007669"/>
    <property type="project" value="TreeGrafter"/>
</dbReference>
<dbReference type="InterPro" id="IPR050109">
    <property type="entry name" value="HTH-type_TetR-like_transc_reg"/>
</dbReference>
<comment type="caution">
    <text evidence="6">The sequence shown here is derived from an EMBL/GenBank/DDBJ whole genome shotgun (WGS) entry which is preliminary data.</text>
</comment>
<evidence type="ECO:0000256" key="4">
    <source>
        <dbReference type="PROSITE-ProRule" id="PRU00335"/>
    </source>
</evidence>
<dbReference type="GO" id="GO:0003700">
    <property type="term" value="F:DNA-binding transcription factor activity"/>
    <property type="evidence" value="ECO:0007669"/>
    <property type="project" value="TreeGrafter"/>
</dbReference>
<dbReference type="RefSeq" id="WP_082075577.1">
    <property type="nucleotide sequence ID" value="NZ_BANC01000017.1"/>
</dbReference>
<dbReference type="OrthoDB" id="6929199at2"/>
<evidence type="ECO:0000256" key="1">
    <source>
        <dbReference type="ARBA" id="ARBA00023015"/>
    </source>
</evidence>
<keyword evidence="3" id="KW-0804">Transcription</keyword>
<dbReference type="EMBL" id="BANC01000017">
    <property type="protein sequence ID" value="GAN79172.1"/>
    <property type="molecule type" value="Genomic_DNA"/>
</dbReference>
<dbReference type="Gene3D" id="1.10.357.10">
    <property type="entry name" value="Tetracycline Repressor, domain 2"/>
    <property type="match status" value="1"/>
</dbReference>
<reference evidence="6 7" key="1">
    <citation type="submission" date="2012-11" db="EMBL/GenBank/DDBJ databases">
        <title>Whole genome sequence of Acidocella aminolytica 101 = DSM 11237.</title>
        <authorList>
            <person name="Azuma Y."/>
            <person name="Higashiura N."/>
            <person name="Hirakawa H."/>
            <person name="Matsushita K."/>
        </authorList>
    </citation>
    <scope>NUCLEOTIDE SEQUENCE [LARGE SCALE GENOMIC DNA]</scope>
    <source>
        <strain evidence="7">101 / DSM 11237</strain>
    </source>
</reference>
<dbReference type="PANTHER" id="PTHR30055:SF234">
    <property type="entry name" value="HTH-TYPE TRANSCRIPTIONAL REGULATOR BETI"/>
    <property type="match status" value="1"/>
</dbReference>
<dbReference type="InterPro" id="IPR001647">
    <property type="entry name" value="HTH_TetR"/>
</dbReference>
<name>A0A0D6PBZ5_9PROT</name>
<dbReference type="Pfam" id="PF00440">
    <property type="entry name" value="TetR_N"/>
    <property type="match status" value="1"/>
</dbReference>
<keyword evidence="2 4" id="KW-0238">DNA-binding</keyword>
<keyword evidence="7" id="KW-1185">Reference proteome</keyword>
<evidence type="ECO:0000256" key="3">
    <source>
        <dbReference type="ARBA" id="ARBA00023163"/>
    </source>
</evidence>
<dbReference type="STRING" id="1120923.SAMN02746095_01006"/>
<dbReference type="PANTHER" id="PTHR30055">
    <property type="entry name" value="HTH-TYPE TRANSCRIPTIONAL REGULATOR RUTR"/>
    <property type="match status" value="1"/>
</dbReference>
<dbReference type="AlphaFoldDB" id="A0A0D6PBZ5"/>
<dbReference type="SUPFAM" id="SSF46689">
    <property type="entry name" value="Homeodomain-like"/>
    <property type="match status" value="1"/>
</dbReference>
<dbReference type="Proteomes" id="UP000032668">
    <property type="component" value="Unassembled WGS sequence"/>
</dbReference>
<dbReference type="InterPro" id="IPR009057">
    <property type="entry name" value="Homeodomain-like_sf"/>
</dbReference>
<evidence type="ECO:0000256" key="2">
    <source>
        <dbReference type="ARBA" id="ARBA00023125"/>
    </source>
</evidence>
<evidence type="ECO:0000313" key="7">
    <source>
        <dbReference type="Proteomes" id="UP000032668"/>
    </source>
</evidence>
<evidence type="ECO:0000259" key="5">
    <source>
        <dbReference type="PROSITE" id="PS50977"/>
    </source>
</evidence>